<name>A0ACB0J1A8_TRIPR</name>
<sequence length="227" mass="25270">MSLSSKIPSHLNSNLLSHPNTDHKLLLQRFICVSNTKCGTFFMQNQLVEMKSNSHLFLTLHSRLCSNNANDNVSQAYELSDSSSHEGSEESKESKKGKSLSINEIMKKLKRYGVSGILSYGLLNTGYYLTTFLFVWFYVAPAPGKMGYLAAAERFLKLMAMVWAGSQVTKLLRAAGALALAPFVDRGLSWFTNKFKFQSQGKAFMAIVGFLLGFALIVFLVITLLWA</sequence>
<gene>
    <name evidence="1" type="ORF">MILVUS5_LOCUS8847</name>
</gene>
<evidence type="ECO:0000313" key="2">
    <source>
        <dbReference type="Proteomes" id="UP001177021"/>
    </source>
</evidence>
<reference evidence="1" key="1">
    <citation type="submission" date="2023-10" db="EMBL/GenBank/DDBJ databases">
        <authorList>
            <person name="Rodriguez Cubillos JULIANA M."/>
            <person name="De Vega J."/>
        </authorList>
    </citation>
    <scope>NUCLEOTIDE SEQUENCE</scope>
</reference>
<evidence type="ECO:0000313" key="1">
    <source>
        <dbReference type="EMBL" id="CAJ2638688.1"/>
    </source>
</evidence>
<dbReference type="Proteomes" id="UP001177021">
    <property type="component" value="Unassembled WGS sequence"/>
</dbReference>
<comment type="caution">
    <text evidence="1">The sequence shown here is derived from an EMBL/GenBank/DDBJ whole genome shotgun (WGS) entry which is preliminary data.</text>
</comment>
<organism evidence="1 2">
    <name type="scientific">Trifolium pratense</name>
    <name type="common">Red clover</name>
    <dbReference type="NCBI Taxonomy" id="57577"/>
    <lineage>
        <taxon>Eukaryota</taxon>
        <taxon>Viridiplantae</taxon>
        <taxon>Streptophyta</taxon>
        <taxon>Embryophyta</taxon>
        <taxon>Tracheophyta</taxon>
        <taxon>Spermatophyta</taxon>
        <taxon>Magnoliopsida</taxon>
        <taxon>eudicotyledons</taxon>
        <taxon>Gunneridae</taxon>
        <taxon>Pentapetalae</taxon>
        <taxon>rosids</taxon>
        <taxon>fabids</taxon>
        <taxon>Fabales</taxon>
        <taxon>Fabaceae</taxon>
        <taxon>Papilionoideae</taxon>
        <taxon>50 kb inversion clade</taxon>
        <taxon>NPAAA clade</taxon>
        <taxon>Hologalegina</taxon>
        <taxon>IRL clade</taxon>
        <taxon>Trifolieae</taxon>
        <taxon>Trifolium</taxon>
    </lineage>
</organism>
<accession>A0ACB0J1A8</accession>
<dbReference type="EMBL" id="CASHSV030000024">
    <property type="protein sequence ID" value="CAJ2638688.1"/>
    <property type="molecule type" value="Genomic_DNA"/>
</dbReference>
<protein>
    <submittedName>
        <fullName evidence="1">Uncharacterized protein</fullName>
    </submittedName>
</protein>
<proteinExistence type="predicted"/>
<keyword evidence="2" id="KW-1185">Reference proteome</keyword>